<keyword evidence="2" id="KW-1133">Transmembrane helix</keyword>
<dbReference type="AlphaFoldDB" id="A0A4Q9L5S2"/>
<feature type="compositionally biased region" description="Basic and acidic residues" evidence="1">
    <location>
        <begin position="63"/>
        <end position="74"/>
    </location>
</feature>
<protein>
    <submittedName>
        <fullName evidence="3">Uncharacterized protein</fullName>
    </submittedName>
</protein>
<dbReference type="Proteomes" id="UP000292362">
    <property type="component" value="Unassembled WGS sequence"/>
</dbReference>
<feature type="region of interest" description="Disordered" evidence="1">
    <location>
        <begin position="63"/>
        <end position="146"/>
    </location>
</feature>
<feature type="compositionally biased region" description="Basic and acidic residues" evidence="1">
    <location>
        <begin position="134"/>
        <end position="146"/>
    </location>
</feature>
<comment type="caution">
    <text evidence="3">The sequence shown here is derived from an EMBL/GenBank/DDBJ whole genome shotgun (WGS) entry which is preliminary data.</text>
</comment>
<sequence length="287" mass="32711">MSNPGTQQSAQTSGGNNSFEDRNLFKLLVFLLLLSGMILVSVVVVYGNIKSLRKTKKIKEEDNVKDQGGFEKNIDQIPGENKSKPRELNKPEQDTDEYKKDRQGDNDTNEIEREGQEEYVTKEKQDEGTEYEEQEGKFNEEEQIKKMEKEGIKSQVAILHQVVKLKNNKTQKDKNGKNMQVSVEKRSDLLLEHGKEGEIYNGAENAKIKAANENENANIELSVEEKIDIPKNMEDEDFIEILKSVVGEQLNEIKSLKQYERKDIANVNATKQTVDNISEQGTKEQTT</sequence>
<evidence type="ECO:0000313" key="3">
    <source>
        <dbReference type="EMBL" id="TBU02937.1"/>
    </source>
</evidence>
<dbReference type="EMBL" id="PITJ01000388">
    <property type="protein sequence ID" value="TBU02937.1"/>
    <property type="molecule type" value="Genomic_DNA"/>
</dbReference>
<feature type="region of interest" description="Disordered" evidence="1">
    <location>
        <begin position="267"/>
        <end position="287"/>
    </location>
</feature>
<keyword evidence="2" id="KW-0472">Membrane</keyword>
<dbReference type="VEuPathDB" id="MicrosporidiaDB:CWI37_0388p0050"/>
<accession>A0A4Q9L5S2</accession>
<feature type="transmembrane region" description="Helical" evidence="2">
    <location>
        <begin position="27"/>
        <end position="49"/>
    </location>
</feature>
<evidence type="ECO:0000256" key="1">
    <source>
        <dbReference type="SAM" id="MobiDB-lite"/>
    </source>
</evidence>
<gene>
    <name evidence="3" type="ORF">CWI37_0388p0050</name>
</gene>
<evidence type="ECO:0000313" key="4">
    <source>
        <dbReference type="Proteomes" id="UP000292362"/>
    </source>
</evidence>
<proteinExistence type="predicted"/>
<name>A0A4Q9L5S2_9MICR</name>
<evidence type="ECO:0000256" key="2">
    <source>
        <dbReference type="SAM" id="Phobius"/>
    </source>
</evidence>
<organism evidence="3 4">
    <name type="scientific">Hamiltosporidium tvaerminnensis</name>
    <dbReference type="NCBI Taxonomy" id="1176355"/>
    <lineage>
        <taxon>Eukaryota</taxon>
        <taxon>Fungi</taxon>
        <taxon>Fungi incertae sedis</taxon>
        <taxon>Microsporidia</taxon>
        <taxon>Dubosqiidae</taxon>
        <taxon>Hamiltosporidium</taxon>
    </lineage>
</organism>
<feature type="compositionally biased region" description="Basic and acidic residues" evidence="1">
    <location>
        <begin position="81"/>
        <end position="127"/>
    </location>
</feature>
<keyword evidence="2" id="KW-0812">Transmembrane</keyword>
<reference evidence="3 4" key="1">
    <citation type="submission" date="2017-12" db="EMBL/GenBank/DDBJ databases">
        <authorList>
            <person name="Pombert J.-F."/>
            <person name="Haag K.L."/>
            <person name="Ebert D."/>
        </authorList>
    </citation>
    <scope>NUCLEOTIDE SEQUENCE [LARGE SCALE GENOMIC DNA]</scope>
    <source>
        <strain evidence="3">FI-OER-3-3</strain>
    </source>
</reference>